<feature type="compositionally biased region" description="Low complexity" evidence="1">
    <location>
        <begin position="1118"/>
        <end position="1131"/>
    </location>
</feature>
<evidence type="ECO:0000313" key="4">
    <source>
        <dbReference type="Proteomes" id="UP000650467"/>
    </source>
</evidence>
<feature type="compositionally biased region" description="Low complexity" evidence="1">
    <location>
        <begin position="2587"/>
        <end position="2602"/>
    </location>
</feature>
<reference evidence="3" key="1">
    <citation type="journal article" date="2020" name="bioRxiv">
        <title>Comparative genomics of Chlamydomonas.</title>
        <authorList>
            <person name="Craig R.J."/>
            <person name="Hasan A.R."/>
            <person name="Ness R.W."/>
            <person name="Keightley P.D."/>
        </authorList>
    </citation>
    <scope>NUCLEOTIDE SEQUENCE</scope>
    <source>
        <strain evidence="3">SAG 7.73</strain>
    </source>
</reference>
<evidence type="ECO:0000256" key="1">
    <source>
        <dbReference type="SAM" id="MobiDB-lite"/>
    </source>
</evidence>
<feature type="region of interest" description="Disordered" evidence="1">
    <location>
        <begin position="2587"/>
        <end position="2613"/>
    </location>
</feature>
<keyword evidence="2" id="KW-0472">Membrane</keyword>
<gene>
    <name evidence="3" type="ORF">HXX76_001389</name>
</gene>
<feature type="compositionally biased region" description="Polar residues" evidence="1">
    <location>
        <begin position="1"/>
        <end position="11"/>
    </location>
</feature>
<comment type="caution">
    <text evidence="3">The sequence shown here is derived from an EMBL/GenBank/DDBJ whole genome shotgun (WGS) entry which is preliminary data.</text>
</comment>
<feature type="transmembrane region" description="Helical" evidence="2">
    <location>
        <begin position="1637"/>
        <end position="1658"/>
    </location>
</feature>
<feature type="compositionally biased region" description="Polar residues" evidence="1">
    <location>
        <begin position="1774"/>
        <end position="1789"/>
    </location>
</feature>
<feature type="region of interest" description="Disordered" evidence="1">
    <location>
        <begin position="1764"/>
        <end position="1793"/>
    </location>
</feature>
<keyword evidence="2" id="KW-1133">Transmembrane helix</keyword>
<feature type="region of interest" description="Disordered" evidence="1">
    <location>
        <begin position="340"/>
        <end position="359"/>
    </location>
</feature>
<accession>A0A835WCB7</accession>
<name>A0A835WCB7_CHLIN</name>
<evidence type="ECO:0000313" key="3">
    <source>
        <dbReference type="EMBL" id="KAG2444645.1"/>
    </source>
</evidence>
<organism evidence="3 4">
    <name type="scientific">Chlamydomonas incerta</name>
    <dbReference type="NCBI Taxonomy" id="51695"/>
    <lineage>
        <taxon>Eukaryota</taxon>
        <taxon>Viridiplantae</taxon>
        <taxon>Chlorophyta</taxon>
        <taxon>core chlorophytes</taxon>
        <taxon>Chlorophyceae</taxon>
        <taxon>CS clade</taxon>
        <taxon>Chlamydomonadales</taxon>
        <taxon>Chlamydomonadaceae</taxon>
        <taxon>Chlamydomonas</taxon>
    </lineage>
</organism>
<evidence type="ECO:0000256" key="2">
    <source>
        <dbReference type="SAM" id="Phobius"/>
    </source>
</evidence>
<feature type="transmembrane region" description="Helical" evidence="2">
    <location>
        <begin position="1524"/>
        <end position="1541"/>
    </location>
</feature>
<keyword evidence="4" id="KW-1185">Reference proteome</keyword>
<feature type="region of interest" description="Disordered" evidence="1">
    <location>
        <begin position="1"/>
        <end position="74"/>
    </location>
</feature>
<feature type="compositionally biased region" description="Low complexity" evidence="1">
    <location>
        <begin position="2257"/>
        <end position="2266"/>
    </location>
</feature>
<feature type="region of interest" description="Disordered" evidence="1">
    <location>
        <begin position="2476"/>
        <end position="2512"/>
    </location>
</feature>
<sequence length="2908" mass="293546">MSAAAQDSSLGAQAAEGSPGADLATSAAASPRKRAALLSAAPTLDGEAGKQQLQQAHEQEEERPQQPRQQRGRPLSFSRWFAQQARATDIVFVLAEVLLINWLHAVRLGEALQCGAEGGQGAAGSSGASSGSSTFPCGGGLQSKLLWSLSSGAVLDPVLRLRMWDYGNLLYTWSQLLIVLVALTRPAAYERSRHALMGAVSAAALLGVHLALRWAPSGPLPSNSAALLSAERHRAVAIYVGWKSATVFRVPAADQLVIGPLLWLLAVTALPLADRRMPPPGTGGGGEHSSADGCRILVHSLLLFVVVAALPYLLCRFWEARALRPEYGKYLRDWARAAGGPSTARDGGGGEAGDSSTADDSRHLRFCVAGQGGAADGAASRLLTHAVATALAAATTRLLIEAASPVDSHSSQASRTQNATALYRSRAAVVGGRLGRSCSHTALLSFKVPVSHRSSKPGASSPVGGDELPTFEEASAEVLRGAAAALDAHNNCAAGLAAAGAGAGGGAAGASPHAAAVPLRCLSAVCVRGCVQLLMVLHLMAAAAPADGQQDAEGQEQPCVQQLSPPQLLHVVMDEDAACETSVEAASSDGGGGRTELAVAAAAAAAMQQLLAHAGETADAPAGDAAAASTSSTSTDSSSSFADAFPAAAGASTAPASALCWPPALPLLATQDNEPAGAGAGACAARAEAEPEVTVVLQLPAASASGLRSVRCVLAGPAALDPGGGISMDSAGAAAVAQVDVELPLHVLQQPEAVGGSSDGAVMLAYVRLPVPPSSCVGRPGLRVVHVLPPRSGGTAVAPAMSRASFTASAPGSMNDGPDSGAPLAVVPLLVMGPEAAAELQQLHAEVLGSDAVAQLQQLNTVAIAGPAAAPAEAGSSSSSSGGDALSGAAAALQHSGLTSLVLDFGALLQLPRSDGGQEGTLGDPAAEFDCLLRFLAARRLADCLREAVAALQRAGVRLLLPGEEELVGEEDHAKAEGGEQQRLQAALEFLSSWLEPPAVAEAECGQVAIPAHGGGGRAAAAAGAAAAPVTAPSAAASAVAAPTATAVCPHGNTSRSSVPAGSCPDEAAMPPHTAAVAAVASAAAQPSGGRSVLSKLAWWSRVLAFGFPRAPSPTPTSHAQSGSSSSNISSQRGVKSQPTPEAEYQAYKAASCRRLDCASAILYAAYTALRVATTLRRASQLVVGAPQQPQVAAGGGCPRPYLEGCGSGVTRLHLDFTAQCALLGAAVTAVMLAACTRLHQRRRNALLLLRTALDAAAVLAMTLPLPRWPAPLLGVPQCWLDSNRRTGVHWMVLYGLYEPLTLQLSPYLQALQGLIFVLPMTLLGYHCSGCRWRPALRFGFGHALLGLAVSAATDHWTARQESSSCNSQPGRAGPAAAAAATAARAAALLQPRQARATDIVFVLAEVLLINWLHAVRLGEALHCGAESAAVLPNVSHAVRLYCDGDGRQLGSTGSSRGGSSTFPCGGGLWSKLLWSLSSGAVLDPFLRLRMWDHSNLVYTWAQLAAVQLALLAPALYERCRHALMAGVGVAMLLGVHWSLWAVPSGPFPLNSCILLSAGRRRVGCVYMGWKSATVFRVPAADQLVIGPLLWLLMAAALPMADRRMPPPGSATDSTGGGGGGAVVVHLDGGRRLAVDVLLLFLTIAVLPYVLCSIWEVVALRPAYRKYLLSRSWAASSSSPDAANAAASGGGISSGGAGSGGSGWVCRPVGWSGSSKTDVGRPAMVGPAAAAATPVLQAASADRAVAAVTTAAAYAAVARTAASTIPPHSHDDQPSATGPTRGSGSSSQPTPLPAVVTSADAAAASVVGAARSGQAPVLYRSRAAVAGGRVGRSRSLTALFSVKVPVSHRGFDTGVSSPVGGDELPTFEDASAAVLRGAAAALAAHNTRAAGLAAAGAGAGGGAAGASPHAAAVPLRCLSAVCVRGCVQLLMVLHLVAAADGQQDAEGQDQPPQPPEAQAVVPHVHHIQLPQAAEGVSEPADVLTAAAEEVANAAVQQLLSQVVAGPLTDAAGAAASSSTSVAGTAADVFPAAAGASTAPASALCWPPALPLLATQDNETAGAGAGAARRAEAEPVVTVLLQLPAASASGLRSVRCVLAGPAAVDPGGGISMDSAGAAAVAHVDVELPLHVLQQPEAVAGGSEGGSDGAVMLAYVRLPLPRWRARPAVPGLRMLHVLPPPPPHVGAAATGAAAASNSPFHSVDSITPAWLADGHAGQSAFFTAYSLAGASSSACGTAADTTAGTSAAANTSTSTNAALSNAENAASTRTSMSNSDGGPTRSVVPLAIVPLLVVGSDAAAAELQQLRAEVLGPDAVAQLQQLNTAAVAGPAAAPAEAGCSSSSCAAEALSGAAAALQHSGLTSLALDFGALLQLPRSGASGGATADEGGLGDSVAGFEELLRFLATHRMSGCLREALAALQRAGVWLLLPGAEEEQETEGTGVTTARCHYSVLRERSRGTGEPTTAAAPASHEFRQQRANAAGGGGGAAAAHEPSGEASRAARPQQQQQQQQHLWSPFREAFKQREEATASKPAAVAVAAADDKGGKAEAVATTAAAAFAAQQPSGSLRARLAWWLRVLAFGFPGASPAAPAGAPQAGNSQQQAHAGHGLGSAAERSPEAEYQAYKAASCRRLDCMSLVTTAGFRFVSLMRTCHADAASSPTAAAAASKAALAATSAVGGYAAAIRAAVAGHGLAAHVWRAVQLVVGPARPHADPEPAAGCPRPYLEGCCGGGGSVTSLDLQVVGQAAFLTASLIPVVLALCTRLHQRRRNAFLLLRAGLDAGVMLAMTLPLPRWPAPLLGVPQLWLDNRRCTGVHWLVYGLYEPLTLQVSPRLQALQGLVYLLPRTLIAFHTYDCRWRPALVYGFGHAAAALLVSAATDAVSRVAYLRRARGGAGRGAVRAPMGKPHQL</sequence>
<feature type="region of interest" description="Disordered" evidence="1">
    <location>
        <begin position="1112"/>
        <end position="1141"/>
    </location>
</feature>
<keyword evidence="2" id="KW-0812">Transmembrane</keyword>
<feature type="region of interest" description="Disordered" evidence="1">
    <location>
        <begin position="2257"/>
        <end position="2277"/>
    </location>
</feature>
<dbReference type="OrthoDB" id="552506at2759"/>
<feature type="transmembrane region" description="Helical" evidence="2">
    <location>
        <begin position="1584"/>
        <end position="1601"/>
    </location>
</feature>
<dbReference type="Proteomes" id="UP000650467">
    <property type="component" value="Unassembled WGS sequence"/>
</dbReference>
<protein>
    <submittedName>
        <fullName evidence="3">Uncharacterized protein</fullName>
    </submittedName>
</protein>
<feature type="transmembrane region" description="Helical" evidence="2">
    <location>
        <begin position="1498"/>
        <end position="1517"/>
    </location>
</feature>
<proteinExistence type="predicted"/>
<dbReference type="EMBL" id="JAEHOC010000002">
    <property type="protein sequence ID" value="KAG2444645.1"/>
    <property type="molecule type" value="Genomic_DNA"/>
</dbReference>